<gene>
    <name evidence="2" type="ORF">C7H09_02185</name>
</gene>
<comment type="caution">
    <text evidence="2">The sequence shown here is derived from an EMBL/GenBank/DDBJ whole genome shotgun (WGS) entry which is preliminary data.</text>
</comment>
<dbReference type="EMBL" id="PXNP01000009">
    <property type="protein sequence ID" value="PSF13438.1"/>
    <property type="molecule type" value="Genomic_DNA"/>
</dbReference>
<keyword evidence="1" id="KW-0812">Transmembrane</keyword>
<organism evidence="2 3">
    <name type="scientific">Marinobacter fuscus</name>
    <dbReference type="NCBI Taxonomy" id="2109942"/>
    <lineage>
        <taxon>Bacteria</taxon>
        <taxon>Pseudomonadati</taxon>
        <taxon>Pseudomonadota</taxon>
        <taxon>Gammaproteobacteria</taxon>
        <taxon>Pseudomonadales</taxon>
        <taxon>Marinobacteraceae</taxon>
        <taxon>Marinobacter</taxon>
    </lineage>
</organism>
<keyword evidence="1" id="KW-0472">Membrane</keyword>
<sequence>MPVDSSHGRFIMRIKTEYWTRELDRQPRMRWNFSNDDLVKASPFPVGLPLAQWVFMPQITVLVVKWMFLVWFTLRAKRRGIVELR</sequence>
<keyword evidence="1" id="KW-1133">Transmembrane helix</keyword>
<accession>A0A2T1KTM6</accession>
<evidence type="ECO:0000313" key="2">
    <source>
        <dbReference type="EMBL" id="PSF13438.1"/>
    </source>
</evidence>
<evidence type="ECO:0000256" key="1">
    <source>
        <dbReference type="SAM" id="Phobius"/>
    </source>
</evidence>
<name>A0A2T1KTM6_9GAMM</name>
<protein>
    <submittedName>
        <fullName evidence="2">Uncharacterized protein</fullName>
    </submittedName>
</protein>
<evidence type="ECO:0000313" key="3">
    <source>
        <dbReference type="Proteomes" id="UP000239866"/>
    </source>
</evidence>
<proteinExistence type="predicted"/>
<feature type="transmembrane region" description="Helical" evidence="1">
    <location>
        <begin position="50"/>
        <end position="74"/>
    </location>
</feature>
<dbReference type="AlphaFoldDB" id="A0A2T1KTM6"/>
<reference evidence="2 3" key="1">
    <citation type="submission" date="2018-03" db="EMBL/GenBank/DDBJ databases">
        <title>Marinobacter brunus sp. nov., a marine bacterium of Gamma-proteobacteria isolated from the surface seawater of the South China Sea.</title>
        <authorList>
            <person name="Cheng H."/>
            <person name="Wu Y.-H."/>
            <person name="Xamxidin M."/>
            <person name="Xu X.-W."/>
        </authorList>
    </citation>
    <scope>NUCLEOTIDE SEQUENCE [LARGE SCALE GENOMIC DNA]</scope>
    <source>
        <strain evidence="2 3">NH169-3</strain>
    </source>
</reference>
<dbReference type="Proteomes" id="UP000239866">
    <property type="component" value="Unassembled WGS sequence"/>
</dbReference>
<keyword evidence="3" id="KW-1185">Reference proteome</keyword>